<dbReference type="InterPro" id="IPR015262">
    <property type="entry name" value="tRNA_Ile_lys_synt_subst-bd"/>
</dbReference>
<comment type="similarity">
    <text evidence="8">Belongs to the tRNA(Ile)-lysidine synthase family.</text>
</comment>
<dbReference type="Gene3D" id="1.20.59.20">
    <property type="match status" value="1"/>
</dbReference>
<comment type="function">
    <text evidence="8">Ligates lysine onto the cytidine present at position 34 of the AUA codon-specific tRNA(Ile) that contains the anticodon CAU, in an ATP-dependent manner. Cytidine is converted to lysidine, thus changing the amino acid specificity of the tRNA from methionine to isoleucine.</text>
</comment>
<evidence type="ECO:0000256" key="2">
    <source>
        <dbReference type="ARBA" id="ARBA00022490"/>
    </source>
</evidence>
<feature type="domain" description="Lysidine-tRNA(Ile) synthetase C-terminal" evidence="9">
    <location>
        <begin position="368"/>
        <end position="437"/>
    </location>
</feature>
<evidence type="ECO:0000256" key="8">
    <source>
        <dbReference type="HAMAP-Rule" id="MF_01161"/>
    </source>
</evidence>
<protein>
    <recommendedName>
        <fullName evidence="8">tRNA(Ile)-lysidine synthase</fullName>
        <ecNumber evidence="8">6.3.4.19</ecNumber>
    </recommendedName>
    <alternativeName>
        <fullName evidence="8">tRNA(Ile)-2-lysyl-cytidine synthase</fullName>
    </alternativeName>
    <alternativeName>
        <fullName evidence="8">tRNA(Ile)-lysidine synthetase</fullName>
    </alternativeName>
</protein>
<organism evidence="10 11">
    <name type="scientific">Paludibacterium purpuratum</name>
    <dbReference type="NCBI Taxonomy" id="1144873"/>
    <lineage>
        <taxon>Bacteria</taxon>
        <taxon>Pseudomonadati</taxon>
        <taxon>Pseudomonadota</taxon>
        <taxon>Betaproteobacteria</taxon>
        <taxon>Neisseriales</taxon>
        <taxon>Chromobacteriaceae</taxon>
        <taxon>Paludibacterium</taxon>
    </lineage>
</organism>
<evidence type="ECO:0000256" key="1">
    <source>
        <dbReference type="ARBA" id="ARBA00004496"/>
    </source>
</evidence>
<dbReference type="Proteomes" id="UP000295611">
    <property type="component" value="Unassembled WGS sequence"/>
</dbReference>
<evidence type="ECO:0000256" key="7">
    <source>
        <dbReference type="ARBA" id="ARBA00048539"/>
    </source>
</evidence>
<dbReference type="AlphaFoldDB" id="A0A4R7AWX6"/>
<dbReference type="SUPFAM" id="SSF56037">
    <property type="entry name" value="PheT/TilS domain"/>
    <property type="match status" value="1"/>
</dbReference>
<evidence type="ECO:0000256" key="5">
    <source>
        <dbReference type="ARBA" id="ARBA00022741"/>
    </source>
</evidence>
<evidence type="ECO:0000259" key="9">
    <source>
        <dbReference type="SMART" id="SM00977"/>
    </source>
</evidence>
<dbReference type="EC" id="6.3.4.19" evidence="8"/>
<dbReference type="GO" id="GO:0005524">
    <property type="term" value="F:ATP binding"/>
    <property type="evidence" value="ECO:0007669"/>
    <property type="project" value="UniProtKB-UniRule"/>
</dbReference>
<sequence>MDDSRKKRLDPLSTLLTHWPAELAGQASIEVGLSGGLDSMVLLDLLWRCREQRHFHLSAVHVHHGLSQHADEWVEHCRQACLARGVPLRVERVDVRPAGGESLEAVARDARYRVYRQSSAAGLALAHHLDDQSETVLLQLLRGGGPHALAAMPELRRLDRLWLWRPLLAWSRRELEAYAATHALTWVTDESNADTRWRRNLLRHDILPLIESALPDYRQHLQRCAHMMGQAAQILDEVADQDLDACLQQGRLLLSRLRTLGMPRQRQLLARWLKRLEAGEAGPDALADFHGQLLTAGADRHPQLRVGALSLLRYRDQVWAVRLGGGPLPQRQSLTGLFEAGEQTCHGGLLQWVTHERGIARDLLREGVELRQRCGGERLRLEVGHKPVKTLLQEAGIPPALRQSWPLLFLADGRLAAVPSVAVATDCRAPDGVWPIWLPD</sequence>
<proteinExistence type="inferred from homology"/>
<keyword evidence="6 8" id="KW-0067">ATP-binding</keyword>
<dbReference type="InterPro" id="IPR012094">
    <property type="entry name" value="tRNA_Ile_lys_synt"/>
</dbReference>
<dbReference type="SUPFAM" id="SSF82829">
    <property type="entry name" value="MesJ substrate recognition domain-like"/>
    <property type="match status" value="1"/>
</dbReference>
<keyword evidence="11" id="KW-1185">Reference proteome</keyword>
<evidence type="ECO:0000313" key="10">
    <source>
        <dbReference type="EMBL" id="TDR70624.1"/>
    </source>
</evidence>
<dbReference type="InterPro" id="IPR011063">
    <property type="entry name" value="TilS/TtcA_N"/>
</dbReference>
<evidence type="ECO:0000256" key="6">
    <source>
        <dbReference type="ARBA" id="ARBA00022840"/>
    </source>
</evidence>
<dbReference type="HAMAP" id="MF_01161">
    <property type="entry name" value="tRNA_Ile_lys_synt"/>
    <property type="match status" value="1"/>
</dbReference>
<evidence type="ECO:0000256" key="3">
    <source>
        <dbReference type="ARBA" id="ARBA00022598"/>
    </source>
</evidence>
<comment type="domain">
    <text evidence="8">The N-terminal region contains the highly conserved SGGXDS motif, predicted to be a P-loop motif involved in ATP binding.</text>
</comment>
<comment type="subcellular location">
    <subcellularLocation>
        <location evidence="1 8">Cytoplasm</location>
    </subcellularLocation>
</comment>
<dbReference type="GO" id="GO:0032267">
    <property type="term" value="F:tRNA(Ile)-lysidine synthase activity"/>
    <property type="evidence" value="ECO:0007669"/>
    <property type="project" value="UniProtKB-EC"/>
</dbReference>
<dbReference type="Pfam" id="PF09179">
    <property type="entry name" value="TilS"/>
    <property type="match status" value="1"/>
</dbReference>
<dbReference type="InterPro" id="IPR014729">
    <property type="entry name" value="Rossmann-like_a/b/a_fold"/>
</dbReference>
<reference evidence="10 11" key="1">
    <citation type="submission" date="2019-03" db="EMBL/GenBank/DDBJ databases">
        <title>Genomic Encyclopedia of Type Strains, Phase III (KMG-III): the genomes of soil and plant-associated and newly described type strains.</title>
        <authorList>
            <person name="Whitman W."/>
        </authorList>
    </citation>
    <scope>NUCLEOTIDE SEQUENCE [LARGE SCALE GENOMIC DNA]</scope>
    <source>
        <strain evidence="10 11">CECT 8976</strain>
    </source>
</reference>
<dbReference type="EMBL" id="SNZP01000022">
    <property type="protein sequence ID" value="TDR70624.1"/>
    <property type="molecule type" value="Genomic_DNA"/>
</dbReference>
<comment type="catalytic activity">
    <reaction evidence="7 8">
        <text>cytidine(34) in tRNA(Ile2) + L-lysine + ATP = lysidine(34) in tRNA(Ile2) + AMP + diphosphate + H(+)</text>
        <dbReference type="Rhea" id="RHEA:43744"/>
        <dbReference type="Rhea" id="RHEA-COMP:10625"/>
        <dbReference type="Rhea" id="RHEA-COMP:10670"/>
        <dbReference type="ChEBI" id="CHEBI:15378"/>
        <dbReference type="ChEBI" id="CHEBI:30616"/>
        <dbReference type="ChEBI" id="CHEBI:32551"/>
        <dbReference type="ChEBI" id="CHEBI:33019"/>
        <dbReference type="ChEBI" id="CHEBI:82748"/>
        <dbReference type="ChEBI" id="CHEBI:83665"/>
        <dbReference type="ChEBI" id="CHEBI:456215"/>
        <dbReference type="EC" id="6.3.4.19"/>
    </reaction>
</comment>
<keyword evidence="2 8" id="KW-0963">Cytoplasm</keyword>
<dbReference type="RefSeq" id="WP_133684190.1">
    <property type="nucleotide sequence ID" value="NZ_SNZP01000022.1"/>
</dbReference>
<gene>
    <name evidence="8" type="primary">tilS</name>
    <name evidence="10" type="ORF">DFP86_12217</name>
</gene>
<accession>A0A4R7AWX6</accession>
<dbReference type="SMART" id="SM00977">
    <property type="entry name" value="TilS_C"/>
    <property type="match status" value="1"/>
</dbReference>
<dbReference type="OrthoDB" id="9807403at2"/>
<dbReference type="CDD" id="cd01992">
    <property type="entry name" value="TilS_N"/>
    <property type="match status" value="1"/>
</dbReference>
<dbReference type="GO" id="GO:0005737">
    <property type="term" value="C:cytoplasm"/>
    <property type="evidence" value="ECO:0007669"/>
    <property type="project" value="UniProtKB-SubCell"/>
</dbReference>
<feature type="binding site" evidence="8">
    <location>
        <begin position="34"/>
        <end position="39"/>
    </location>
    <ligand>
        <name>ATP</name>
        <dbReference type="ChEBI" id="CHEBI:30616"/>
    </ligand>
</feature>
<dbReference type="NCBIfam" id="TIGR02433">
    <property type="entry name" value="lysidine_TilS_C"/>
    <property type="match status" value="1"/>
</dbReference>
<dbReference type="PANTHER" id="PTHR43033:SF1">
    <property type="entry name" value="TRNA(ILE)-LYSIDINE SYNTHASE-RELATED"/>
    <property type="match status" value="1"/>
</dbReference>
<evidence type="ECO:0000256" key="4">
    <source>
        <dbReference type="ARBA" id="ARBA00022694"/>
    </source>
</evidence>
<dbReference type="Gene3D" id="3.40.50.620">
    <property type="entry name" value="HUPs"/>
    <property type="match status" value="1"/>
</dbReference>
<dbReference type="GO" id="GO:0006400">
    <property type="term" value="P:tRNA modification"/>
    <property type="evidence" value="ECO:0007669"/>
    <property type="project" value="UniProtKB-UniRule"/>
</dbReference>
<evidence type="ECO:0000313" key="11">
    <source>
        <dbReference type="Proteomes" id="UP000295611"/>
    </source>
</evidence>
<dbReference type="Pfam" id="PF01171">
    <property type="entry name" value="ATP_bind_3"/>
    <property type="match status" value="1"/>
</dbReference>
<comment type="caution">
    <text evidence="10">The sequence shown here is derived from an EMBL/GenBank/DDBJ whole genome shotgun (WGS) entry which is preliminary data.</text>
</comment>
<dbReference type="PANTHER" id="PTHR43033">
    <property type="entry name" value="TRNA(ILE)-LYSIDINE SYNTHASE-RELATED"/>
    <property type="match status" value="1"/>
</dbReference>
<keyword evidence="4 8" id="KW-0819">tRNA processing</keyword>
<keyword evidence="3 8" id="KW-0436">Ligase</keyword>
<dbReference type="Pfam" id="PF11734">
    <property type="entry name" value="TilS_C"/>
    <property type="match status" value="1"/>
</dbReference>
<keyword evidence="5 8" id="KW-0547">Nucleotide-binding</keyword>
<name>A0A4R7AWX6_9NEIS</name>
<dbReference type="InterPro" id="IPR012796">
    <property type="entry name" value="Lysidine-tRNA-synth_C"/>
</dbReference>
<dbReference type="NCBIfam" id="TIGR02432">
    <property type="entry name" value="lysidine_TilS_N"/>
    <property type="match status" value="1"/>
</dbReference>
<dbReference type="SUPFAM" id="SSF52402">
    <property type="entry name" value="Adenine nucleotide alpha hydrolases-like"/>
    <property type="match status" value="1"/>
</dbReference>
<dbReference type="InterPro" id="IPR012795">
    <property type="entry name" value="tRNA_Ile_lys_synt_N"/>
</dbReference>